<dbReference type="InterPro" id="IPR021930">
    <property type="entry name" value="Heparan_SO4_deacetylase_dom"/>
</dbReference>
<evidence type="ECO:0000256" key="9">
    <source>
        <dbReference type="ARBA" id="ARBA00022968"/>
    </source>
</evidence>
<feature type="active site" description="For sulfotransferase activity" evidence="16">
    <location>
        <position position="705"/>
    </location>
</feature>
<evidence type="ECO:0000256" key="20">
    <source>
        <dbReference type="SAM" id="Phobius"/>
    </source>
</evidence>
<dbReference type="Pfam" id="PF12062">
    <property type="entry name" value="HSNSD-CE"/>
    <property type="match status" value="1"/>
</dbReference>
<evidence type="ECO:0000256" key="7">
    <source>
        <dbReference type="ARBA" id="ARBA00022692"/>
    </source>
</evidence>
<keyword evidence="7 20" id="KW-0812">Transmembrane</keyword>
<organism evidence="24 25">
    <name type="scientific">Petrolisthes manimaculis</name>
    <dbReference type="NCBI Taxonomy" id="1843537"/>
    <lineage>
        <taxon>Eukaryota</taxon>
        <taxon>Metazoa</taxon>
        <taxon>Ecdysozoa</taxon>
        <taxon>Arthropoda</taxon>
        <taxon>Crustacea</taxon>
        <taxon>Multicrustacea</taxon>
        <taxon>Malacostraca</taxon>
        <taxon>Eumalacostraca</taxon>
        <taxon>Eucarida</taxon>
        <taxon>Decapoda</taxon>
        <taxon>Pleocyemata</taxon>
        <taxon>Anomura</taxon>
        <taxon>Galatheoidea</taxon>
        <taxon>Porcellanidae</taxon>
        <taxon>Petrolisthes</taxon>
    </lineage>
</organism>
<evidence type="ECO:0000256" key="12">
    <source>
        <dbReference type="ARBA" id="ARBA00023136"/>
    </source>
</evidence>
<comment type="caution">
    <text evidence="24">The sequence shown here is derived from an EMBL/GenBank/DDBJ whole genome shotgun (WGS) entry which is preliminary data.</text>
</comment>
<evidence type="ECO:0000256" key="8">
    <source>
        <dbReference type="ARBA" id="ARBA00022801"/>
    </source>
</evidence>
<feature type="disulfide bond" evidence="18">
    <location>
        <begin position="909"/>
        <end position="919"/>
    </location>
</feature>
<keyword evidence="6" id="KW-0808">Transferase</keyword>
<dbReference type="EMBL" id="JAWZYT010000166">
    <property type="protein sequence ID" value="KAK4327181.1"/>
    <property type="molecule type" value="Genomic_DNA"/>
</dbReference>
<evidence type="ECO:0000259" key="22">
    <source>
        <dbReference type="Pfam" id="PF12062"/>
    </source>
</evidence>
<dbReference type="PANTHER" id="PTHR10605">
    <property type="entry name" value="HEPARAN SULFATE SULFOTRANSFERASE"/>
    <property type="match status" value="1"/>
</dbReference>
<keyword evidence="9" id="KW-0735">Signal-anchor</keyword>
<feature type="domain" description="Heparan sulfate-N-deacetylase N-terminal" evidence="23">
    <location>
        <begin position="186"/>
        <end position="393"/>
    </location>
</feature>
<comment type="subcellular location">
    <subcellularLocation>
        <location evidence="1">Golgi apparatus membrane</location>
        <topology evidence="1">Single-pass type II membrane protein</topology>
    </subcellularLocation>
</comment>
<evidence type="ECO:0000259" key="23">
    <source>
        <dbReference type="Pfam" id="PF25119"/>
    </source>
</evidence>
<comment type="pathway">
    <text evidence="3">Glycan metabolism; heparan sulfate biosynthesis.</text>
</comment>
<comment type="similarity">
    <text evidence="4">Belongs to the sulfotransferase 1 family. NDST subfamily.</text>
</comment>
<evidence type="ECO:0000256" key="5">
    <source>
        <dbReference type="ARBA" id="ARBA00012979"/>
    </source>
</evidence>
<keyword evidence="11" id="KW-0333">Golgi apparatus</keyword>
<keyword evidence="15" id="KW-0511">Multifunctional enzyme</keyword>
<evidence type="ECO:0000256" key="14">
    <source>
        <dbReference type="ARBA" id="ARBA00023180"/>
    </source>
</evidence>
<dbReference type="GO" id="GO:0015016">
    <property type="term" value="F:heparan sulfate N-sulfotransferase activity"/>
    <property type="evidence" value="ECO:0007669"/>
    <property type="project" value="UniProtKB-EC"/>
</dbReference>
<evidence type="ECO:0000256" key="19">
    <source>
        <dbReference type="SAM" id="MobiDB-lite"/>
    </source>
</evidence>
<dbReference type="SUPFAM" id="SSF52540">
    <property type="entry name" value="P-loop containing nucleoside triphosphate hydrolases"/>
    <property type="match status" value="1"/>
</dbReference>
<gene>
    <name evidence="24" type="ORF">Pmani_002328</name>
</gene>
<evidence type="ECO:0000256" key="13">
    <source>
        <dbReference type="ARBA" id="ARBA00023157"/>
    </source>
</evidence>
<dbReference type="PANTHER" id="PTHR10605:SF56">
    <property type="entry name" value="BIFUNCTIONAL HEPARAN SULFATE N-DEACETYLASE_N-SULFOTRANSFERASE"/>
    <property type="match status" value="1"/>
</dbReference>
<evidence type="ECO:0000256" key="11">
    <source>
        <dbReference type="ARBA" id="ARBA00023034"/>
    </source>
</evidence>
<proteinExistence type="inferred from homology"/>
<evidence type="ECO:0000259" key="21">
    <source>
        <dbReference type="Pfam" id="PF00685"/>
    </source>
</evidence>
<dbReference type="Gene3D" id="3.40.50.300">
    <property type="entry name" value="P-loop containing nucleotide triphosphate hydrolases"/>
    <property type="match status" value="1"/>
</dbReference>
<name>A0AAE1QI46_9EUCA</name>
<dbReference type="GO" id="GO:0016787">
    <property type="term" value="F:hydrolase activity"/>
    <property type="evidence" value="ECO:0007669"/>
    <property type="project" value="UniProtKB-KW"/>
</dbReference>
<keyword evidence="25" id="KW-1185">Reference proteome</keyword>
<keyword evidence="8" id="KW-0378">Hydrolase</keyword>
<evidence type="ECO:0000256" key="6">
    <source>
        <dbReference type="ARBA" id="ARBA00022679"/>
    </source>
</evidence>
<reference evidence="24" key="1">
    <citation type="submission" date="2023-11" db="EMBL/GenBank/DDBJ databases">
        <title>Genome assemblies of two species of porcelain crab, Petrolisthes cinctipes and Petrolisthes manimaculis (Anomura: Porcellanidae).</title>
        <authorList>
            <person name="Angst P."/>
        </authorList>
    </citation>
    <scope>NUCLEOTIDE SEQUENCE</scope>
    <source>
        <strain evidence="24">PB745_02</strain>
        <tissue evidence="24">Gill</tissue>
    </source>
</reference>
<keyword evidence="12 20" id="KW-0472">Membrane</keyword>
<accession>A0AAE1QI46</accession>
<comment type="pathway">
    <text evidence="2">Glycan metabolism; heparin biosynthesis.</text>
</comment>
<dbReference type="AlphaFoldDB" id="A0AAE1QI46"/>
<evidence type="ECO:0000256" key="3">
    <source>
        <dbReference type="ARBA" id="ARBA00005093"/>
    </source>
</evidence>
<feature type="binding site" evidence="17">
    <location>
        <begin position="924"/>
        <end position="928"/>
    </location>
    <ligand>
        <name>3'-phosphoadenylyl sulfate</name>
        <dbReference type="ChEBI" id="CHEBI:58339"/>
    </ligand>
</feature>
<dbReference type="InterPro" id="IPR027417">
    <property type="entry name" value="P-loop_NTPase"/>
</dbReference>
<feature type="domain" description="Sulfotransferase" evidence="21">
    <location>
        <begin position="696"/>
        <end position="944"/>
    </location>
</feature>
<keyword evidence="14" id="KW-0325">Glycoprotein</keyword>
<evidence type="ECO:0000256" key="17">
    <source>
        <dbReference type="PIRSR" id="PIRSR637359-2"/>
    </source>
</evidence>
<sequence length="970" mass="111491">MKREGVSVGQMKLSVVGVGQMKLSVVGVVGQMNREGVSVGQMKLSVVGVAGQMNREGVELLDGNVWGEDNQNLLPTTSYQPGQNLPLVCRPWRLWHRATRFIIGSRKASWRRYILLAAFVVIIIILYLLIESSPRSIMSLVRNHPPESVFRCGGDGGGKVRGPTGNATFHPHLPPPRSPENKLRDDPKVLVFTETQYSKTGKDIANILVANRINYKTEVLGRSLPGLTNLSRGKYGAVIFENFERYLQLDPWNRELLDKYLKDYSVGMMGFMPVREDTRVGTKLKGLPLYIHTNMALKNVSLNSDNPMLHLTRAGGTIVGPVLNSDWTTFTIEDPTYIPIEWAYPSLTDFSEERQNTVVLDQGQLDGIPRVLFGANLEFWLHRLLFLDALSYLSLGRIPLALDRYILVDIDDIFVARKGIRMTTDDVMALLESQRRLQEMVPGWRFNLGFSGKYYQRGYPEENDGDKMLLDHVEDFWWFGHMWGHTQPHELTQDELEIQMQLNKEFAIKHDIPTDSGYSIAPHHSGVYPVHEPLYTAWKKVWNVRVTSSEEYPHLYPARLRRGFIHRNIMVLPRLTCGLFTHTVFIDKYPGGRKVLDDSIHGGELFQSIVYNPISIYMTHLSNYGNDRLALYTFESVVKFVKCWTNLKLQTVPPLQLAEQYFHRFPDEADPIWGNPCADHRHMQIWAKEKSCDQLPKFLVIGPQKTGTTALYTFLAMHPAILANYPSPETFEEVQFFNGKNYYKGIDWYMKFFPVPANSSAKFLFEKSATYFEGDVVPRRVRALLPAAKLVITIISPSKRAYSWYHHMRAHSDHTALLYTFHQVITASDTAPRAVRSLRNKCLVPGMYARHIERWLNHFPSSQINIIDGEELRSDPVYVMNDLQRFLGIQPFYNYTEHLRFDKRKGFFCQVVGEDRTKCLGRGKGRIYPAMNESDVKYLKEFYQPYNIALEKLLTKLDYPVPSWLEENLQ</sequence>
<evidence type="ECO:0000256" key="1">
    <source>
        <dbReference type="ARBA" id="ARBA00004323"/>
    </source>
</evidence>
<evidence type="ECO:0000256" key="4">
    <source>
        <dbReference type="ARBA" id="ARBA00010420"/>
    </source>
</evidence>
<keyword evidence="10 20" id="KW-1133">Transmembrane helix</keyword>
<dbReference type="InterPro" id="IPR056793">
    <property type="entry name" value="HSNSD_N"/>
</dbReference>
<evidence type="ECO:0000256" key="10">
    <source>
        <dbReference type="ARBA" id="ARBA00022989"/>
    </source>
</evidence>
<dbReference type="Pfam" id="PF00685">
    <property type="entry name" value="Sulfotransfer_1"/>
    <property type="match status" value="1"/>
</dbReference>
<dbReference type="FunFam" id="3.40.50.300:FF:000176">
    <property type="entry name" value="bifunctional heparan sulfate N-deacetylase/N-sulfotransferase 1"/>
    <property type="match status" value="1"/>
</dbReference>
<evidence type="ECO:0000313" key="25">
    <source>
        <dbReference type="Proteomes" id="UP001292094"/>
    </source>
</evidence>
<evidence type="ECO:0000256" key="2">
    <source>
        <dbReference type="ARBA" id="ARBA00004841"/>
    </source>
</evidence>
<dbReference type="EC" id="2.8.2.8" evidence="5"/>
<protein>
    <recommendedName>
        <fullName evidence="5">[heparan sulfate]-glucosamine N-sulfotransferase</fullName>
        <ecNumber evidence="5">2.8.2.8</ecNumber>
    </recommendedName>
</protein>
<dbReference type="GO" id="GO:0019213">
    <property type="term" value="F:deacetylase activity"/>
    <property type="evidence" value="ECO:0007669"/>
    <property type="project" value="TreeGrafter"/>
</dbReference>
<feature type="region of interest" description="Disordered" evidence="19">
    <location>
        <begin position="162"/>
        <end position="184"/>
    </location>
</feature>
<dbReference type="InterPro" id="IPR000863">
    <property type="entry name" value="Sulfotransferase_dom"/>
</dbReference>
<dbReference type="GO" id="GO:0000139">
    <property type="term" value="C:Golgi membrane"/>
    <property type="evidence" value="ECO:0007669"/>
    <property type="project" value="UniProtKB-SubCell"/>
</dbReference>
<feature type="transmembrane region" description="Helical" evidence="20">
    <location>
        <begin position="113"/>
        <end position="130"/>
    </location>
</feature>
<feature type="binding site" evidence="17">
    <location>
        <position position="803"/>
    </location>
    <ligand>
        <name>3'-phosphoadenylyl sulfate</name>
        <dbReference type="ChEBI" id="CHEBI:58339"/>
    </ligand>
</feature>
<feature type="domain" description="Heparan sulphate-N-deacetylase deacetylase" evidence="22">
    <location>
        <begin position="403"/>
        <end position="606"/>
    </location>
</feature>
<evidence type="ECO:0000256" key="15">
    <source>
        <dbReference type="ARBA" id="ARBA00023268"/>
    </source>
</evidence>
<evidence type="ECO:0000256" key="18">
    <source>
        <dbReference type="PIRSR" id="PIRSR637359-3"/>
    </source>
</evidence>
<dbReference type="Pfam" id="PF25119">
    <property type="entry name" value="HSNSD_N"/>
    <property type="match status" value="1"/>
</dbReference>
<keyword evidence="13 18" id="KW-1015">Disulfide bond</keyword>
<evidence type="ECO:0000313" key="24">
    <source>
        <dbReference type="EMBL" id="KAK4327181.1"/>
    </source>
</evidence>
<dbReference type="InterPro" id="IPR037359">
    <property type="entry name" value="NST/OST"/>
</dbReference>
<evidence type="ECO:0000256" key="16">
    <source>
        <dbReference type="PIRSR" id="PIRSR637359-1"/>
    </source>
</evidence>
<dbReference type="Proteomes" id="UP001292094">
    <property type="component" value="Unassembled WGS sequence"/>
</dbReference>